<dbReference type="Proteomes" id="UP000655044">
    <property type="component" value="Unassembled WGS sequence"/>
</dbReference>
<feature type="transmembrane region" description="Helical" evidence="1">
    <location>
        <begin position="112"/>
        <end position="137"/>
    </location>
</feature>
<evidence type="ECO:0000313" key="2">
    <source>
        <dbReference type="EMBL" id="GIH88425.1"/>
    </source>
</evidence>
<proteinExistence type="predicted"/>
<dbReference type="EMBL" id="BOOI01000080">
    <property type="protein sequence ID" value="GIH88425.1"/>
    <property type="molecule type" value="Genomic_DNA"/>
</dbReference>
<organism evidence="2 3">
    <name type="scientific">Planobispora rosea</name>
    <dbReference type="NCBI Taxonomy" id="35762"/>
    <lineage>
        <taxon>Bacteria</taxon>
        <taxon>Bacillati</taxon>
        <taxon>Actinomycetota</taxon>
        <taxon>Actinomycetes</taxon>
        <taxon>Streptosporangiales</taxon>
        <taxon>Streptosporangiaceae</taxon>
        <taxon>Planobispora</taxon>
    </lineage>
</organism>
<feature type="transmembrane region" description="Helical" evidence="1">
    <location>
        <begin position="52"/>
        <end position="73"/>
    </location>
</feature>
<feature type="transmembrane region" description="Helical" evidence="1">
    <location>
        <begin position="174"/>
        <end position="198"/>
    </location>
</feature>
<evidence type="ECO:0000313" key="3">
    <source>
        <dbReference type="Proteomes" id="UP000655044"/>
    </source>
</evidence>
<dbReference type="RefSeq" id="WP_189243861.1">
    <property type="nucleotide sequence ID" value="NZ_BMQP01000053.1"/>
</dbReference>
<dbReference type="AlphaFoldDB" id="A0A8J3S805"/>
<protein>
    <submittedName>
        <fullName evidence="2">Uncharacterized protein</fullName>
    </submittedName>
</protein>
<keyword evidence="3" id="KW-1185">Reference proteome</keyword>
<keyword evidence="1" id="KW-0472">Membrane</keyword>
<keyword evidence="1" id="KW-0812">Transmembrane</keyword>
<name>A0A8J3S805_PLARO</name>
<evidence type="ECO:0000256" key="1">
    <source>
        <dbReference type="SAM" id="Phobius"/>
    </source>
</evidence>
<gene>
    <name evidence="2" type="ORF">Pro02_68330</name>
</gene>
<reference evidence="2" key="1">
    <citation type="submission" date="2021-01" db="EMBL/GenBank/DDBJ databases">
        <title>Whole genome shotgun sequence of Planobispora rosea NBRC 15558.</title>
        <authorList>
            <person name="Komaki H."/>
            <person name="Tamura T."/>
        </authorList>
    </citation>
    <scope>NUCLEOTIDE SEQUENCE</scope>
    <source>
        <strain evidence="2">NBRC 15558</strain>
    </source>
</reference>
<feature type="transmembrane region" description="Helical" evidence="1">
    <location>
        <begin position="20"/>
        <end position="45"/>
    </location>
</feature>
<feature type="transmembrane region" description="Helical" evidence="1">
    <location>
        <begin position="143"/>
        <end position="162"/>
    </location>
</feature>
<feature type="transmembrane region" description="Helical" evidence="1">
    <location>
        <begin position="79"/>
        <end position="100"/>
    </location>
</feature>
<keyword evidence="1" id="KW-1133">Transmembrane helix</keyword>
<sequence length="307" mass="33049">MTEPEPESEHERPQAPQAAGLGTLAQLLGTVVAPTSLLTALLYFFGWNYTYWLFHEFGVNATVLGFSTVDYLINSQQVLFVPLTAAALITLVALWAHAALRARIAAGAQSRLLRHAVPAMMLTGVILMLAGVASVFTRTALNRYLAAAPLCLAAGVLLLAYTRRLRSEPAGGRPALSAITEWAVVFTLVAISLFWAAADYAAAAGTTRARGLAARLQYQPSAVLYSQNSLNLTVPGVRETRCGGDDKAAYRYRYDGLKLIVHSADQYVFLPAKWNVTDGVAVLLPRSPALRVEFLRADRATALTAAC</sequence>
<comment type="caution">
    <text evidence="2">The sequence shown here is derived from an EMBL/GenBank/DDBJ whole genome shotgun (WGS) entry which is preliminary data.</text>
</comment>
<accession>A0A8J3S805</accession>